<organism evidence="8 9">
    <name type="scientific">Salinisphaera japonica YTM-1</name>
    <dbReference type="NCBI Taxonomy" id="1209778"/>
    <lineage>
        <taxon>Bacteria</taxon>
        <taxon>Pseudomonadati</taxon>
        <taxon>Pseudomonadota</taxon>
        <taxon>Gammaproteobacteria</taxon>
        <taxon>Salinisphaerales</taxon>
        <taxon>Salinisphaeraceae</taxon>
        <taxon>Salinisphaera</taxon>
    </lineage>
</organism>
<comment type="subcellular location">
    <subcellularLocation>
        <location evidence="1">Membrane</location>
        <topology evidence="1">Single-pass membrane protein</topology>
    </subcellularLocation>
</comment>
<keyword evidence="4 6" id="KW-0472">Membrane</keyword>
<keyword evidence="2 6" id="KW-0812">Transmembrane</keyword>
<evidence type="ECO:0000313" key="9">
    <source>
        <dbReference type="Proteomes" id="UP000285310"/>
    </source>
</evidence>
<proteinExistence type="predicted"/>
<dbReference type="RefSeq" id="WP_123657299.1">
    <property type="nucleotide sequence ID" value="NZ_AYKG01000008.1"/>
</dbReference>
<dbReference type="GO" id="GO:0005886">
    <property type="term" value="C:plasma membrane"/>
    <property type="evidence" value="ECO:0007669"/>
    <property type="project" value="InterPro"/>
</dbReference>
<evidence type="ECO:0000256" key="4">
    <source>
        <dbReference type="ARBA" id="ARBA00023136"/>
    </source>
</evidence>
<gene>
    <name evidence="8" type="ORF">SAJA_03735</name>
</gene>
<keyword evidence="9" id="KW-1185">Reference proteome</keyword>
<dbReference type="OrthoDB" id="5555605at2"/>
<evidence type="ECO:0000313" key="8">
    <source>
        <dbReference type="EMBL" id="ROO30978.1"/>
    </source>
</evidence>
<evidence type="ECO:0000256" key="1">
    <source>
        <dbReference type="ARBA" id="ARBA00004167"/>
    </source>
</evidence>
<dbReference type="PANTHER" id="PTHR36985:SF1">
    <property type="entry name" value="TRANSLOCATION AND ASSEMBLY MODULE SUBUNIT TAMB"/>
    <property type="match status" value="1"/>
</dbReference>
<feature type="domain" description="Translocation and assembly module TamB C-terminal" evidence="7">
    <location>
        <begin position="954"/>
        <end position="1292"/>
    </location>
</feature>
<dbReference type="GO" id="GO:0097347">
    <property type="term" value="C:TAM protein secretion complex"/>
    <property type="evidence" value="ECO:0007669"/>
    <property type="project" value="TreeGrafter"/>
</dbReference>
<protein>
    <recommendedName>
        <fullName evidence="7">Translocation and assembly module TamB C-terminal domain-containing protein</fullName>
    </recommendedName>
</protein>
<accession>A0A423PZM2</accession>
<name>A0A423PZM2_9GAMM</name>
<comment type="caution">
    <text evidence="8">The sequence shown here is derived from an EMBL/GenBank/DDBJ whole genome shotgun (WGS) entry which is preliminary data.</text>
</comment>
<dbReference type="InterPro" id="IPR007452">
    <property type="entry name" value="TamB_C"/>
</dbReference>
<feature type="region of interest" description="Disordered" evidence="5">
    <location>
        <begin position="1"/>
        <end position="20"/>
    </location>
</feature>
<evidence type="ECO:0000256" key="2">
    <source>
        <dbReference type="ARBA" id="ARBA00022692"/>
    </source>
</evidence>
<evidence type="ECO:0000256" key="3">
    <source>
        <dbReference type="ARBA" id="ARBA00022989"/>
    </source>
</evidence>
<evidence type="ECO:0000259" key="7">
    <source>
        <dbReference type="Pfam" id="PF04357"/>
    </source>
</evidence>
<keyword evidence="3 6" id="KW-1133">Transmembrane helix</keyword>
<reference evidence="8 9" key="1">
    <citation type="submission" date="2013-10" db="EMBL/GenBank/DDBJ databases">
        <title>Salinisphaera japonica YTM-1 Genome Sequencing.</title>
        <authorList>
            <person name="Lai Q."/>
            <person name="Li C."/>
            <person name="Shao Z."/>
        </authorList>
    </citation>
    <scope>NUCLEOTIDE SEQUENCE [LARGE SCALE GENOMIC DNA]</scope>
    <source>
        <strain evidence="8 9">YTM-1</strain>
    </source>
</reference>
<dbReference type="FunCoup" id="A0A423PZM2">
    <property type="interactions" value="54"/>
</dbReference>
<dbReference type="PANTHER" id="PTHR36985">
    <property type="entry name" value="TRANSLOCATION AND ASSEMBLY MODULE SUBUNIT TAMB"/>
    <property type="match status" value="1"/>
</dbReference>
<evidence type="ECO:0000256" key="6">
    <source>
        <dbReference type="SAM" id="Phobius"/>
    </source>
</evidence>
<sequence>MSQPDNTPNKPAAKKTDKPKSASRRWLGRFGRFCKWLLIVLLVLLVVLIGLIAWIGGTNSGTAFAWHQANRFLPEMIHIDRLEGKLIGPLHVAGVDYTTDAMTAHVGSIDFDMDFSAIWHRTVHVKHLDVNQVDYEVLKESEPKPEEPAGEPFSLPDAIDLPVTVIVDRLSVANVTAITAPEAEPLKVDRVALEGARLDEAQWQIKSLTGHGPLFDIDARAGVTPRGGYATNLHATAKLRLPDYAPIDARADIQGSLDDLALDIGVAAPYNLAVTGHVTNALTALAVDARVQVDDLQTKKIADSLPVLTANADVSAKGPIDDLGVNLDADVDSADYGRATLDGGVRYTPSQVTIQALKIGVPATNGQLVANGDVALAEGNAMDVTVDWKNLGWPLSATPQYKSKKGRLALQGALSDYDLDTRLDWQVVGQTAGTLAAQGSGSTEAFKLAQLTVDGGPGTIRANADARWAPSLDVTAHVEGQHINPGAVVADVPGDFNLVADVSAKQPEGEALTATVNKLTANGSLRGQPLDLNARARYLGDHVNVETLHLVSGAATADVKGTFGWTPDAALNGQWSIHSTDLGTIMPGLAGRLDTEGQVKGRVKAPVANATLTADDIDAFGNKVAHASLDADLDWSGNTRSRVDLAVDGINAGGQDIRRVTLNLDGTPARHDLSLNLDSDIATADLALNGSLNKKTYQERFTLNRLTAGYGDLAPWSLAGPASGAVSAEAQSINDACLTSGDARLCITGSHDAKTSIAKIDLSNFNYDYAKPYFPEGLAVTGAISGTVDARIPTGGAPTVQADLSTTAGNVTVTTPTGETVEALVMQPGSIVANMANNGVDARVDLPFAGDDGLQARVSVAEGAAPLTEHSLDGSLRLNKSLGILADLSPEVDSFEGSLAADLSFSGTVAKPNVLGDASLNASKIVLVTPGLTLTDVSLAANGRGNAIGITARATSGGGTLSADGQIGLEESGQTVELAITGDRFQVANIPDATAYVSPDLNVSVTPDKVSVTGSVTIPEAAITPKDLPESGVTTVSSDQVMVTDENKTTDAVARAIAANVNVILGDDVRIEAFGLKANLQGNLRVVQNPGDANPTGTGAINIVDGSYRAYGQSLDIQSGKILFAGGPVSQPGLDIRAARYPDPDVTVGVHVRGSLTAPELTLFSDPTMTQSEQLSWLLLGRALDQTSGQQSSLVARAALALGSSKGNQVLQNIGDKLGVDVGLGAGAGESSSETALTVGRYLSPRLYVSYGLGLFDQVSTVSMRYSLSSHWALETSSSGQATGGDIIWTFDR</sequence>
<dbReference type="EMBL" id="AYKG01000008">
    <property type="protein sequence ID" value="ROO30978.1"/>
    <property type="molecule type" value="Genomic_DNA"/>
</dbReference>
<evidence type="ECO:0000256" key="5">
    <source>
        <dbReference type="SAM" id="MobiDB-lite"/>
    </source>
</evidence>
<dbReference type="GO" id="GO:0009306">
    <property type="term" value="P:protein secretion"/>
    <property type="evidence" value="ECO:0007669"/>
    <property type="project" value="InterPro"/>
</dbReference>
<dbReference type="Pfam" id="PF04357">
    <property type="entry name" value="TamB"/>
    <property type="match status" value="1"/>
</dbReference>
<dbReference type="Proteomes" id="UP000285310">
    <property type="component" value="Unassembled WGS sequence"/>
</dbReference>
<dbReference type="InParanoid" id="A0A423PZM2"/>
<feature type="transmembrane region" description="Helical" evidence="6">
    <location>
        <begin position="33"/>
        <end position="55"/>
    </location>
</feature>